<dbReference type="RefSeq" id="XP_643055.1">
    <property type="nucleotide sequence ID" value="XM_637963.1"/>
</dbReference>
<dbReference type="KEGG" id="ddi:DDB_G0276629"/>
<evidence type="ECO:0000313" key="1">
    <source>
        <dbReference type="EMBL" id="EAL69127.1"/>
    </source>
</evidence>
<organism evidence="1 2">
    <name type="scientific">Dictyostelium discoideum</name>
    <name type="common">Social amoeba</name>
    <dbReference type="NCBI Taxonomy" id="44689"/>
    <lineage>
        <taxon>Eukaryota</taxon>
        <taxon>Amoebozoa</taxon>
        <taxon>Evosea</taxon>
        <taxon>Eumycetozoa</taxon>
        <taxon>Dictyostelia</taxon>
        <taxon>Dictyosteliales</taxon>
        <taxon>Dictyosteliaceae</taxon>
        <taxon>Dictyostelium</taxon>
    </lineage>
</organism>
<keyword evidence="2" id="KW-1185">Reference proteome</keyword>
<dbReference type="EMBL" id="AAFI02000016">
    <property type="protein sequence ID" value="EAL69127.1"/>
    <property type="molecule type" value="Genomic_DNA"/>
</dbReference>
<gene>
    <name evidence="1" type="ORF">DDB_G0276629</name>
</gene>
<name>Q551D8_DICDI</name>
<proteinExistence type="predicted"/>
<dbReference type="GeneID" id="8620602"/>
<sequence length="42" mass="5002">MITNLYLTKLSLQLKVYGNLAPTRHKKLKNLNLFEKEKEKEI</sequence>
<reference evidence="1 2" key="1">
    <citation type="journal article" date="2005" name="Nature">
        <title>The genome of the social amoeba Dictyostelium discoideum.</title>
        <authorList>
            <consortium name="The Dictyostelium discoideum Sequencing Consortium"/>
            <person name="Eichinger L."/>
            <person name="Pachebat J.A."/>
            <person name="Glockner G."/>
            <person name="Rajandream M.A."/>
            <person name="Sucgang R."/>
            <person name="Berriman M."/>
            <person name="Song J."/>
            <person name="Olsen R."/>
            <person name="Szafranski K."/>
            <person name="Xu Q."/>
            <person name="Tunggal B."/>
            <person name="Kummerfeld S."/>
            <person name="Madera M."/>
            <person name="Konfortov B.A."/>
            <person name="Rivero F."/>
            <person name="Bankier A.T."/>
            <person name="Lehmann R."/>
            <person name="Hamlin N."/>
            <person name="Davies R."/>
            <person name="Gaudet P."/>
            <person name="Fey P."/>
            <person name="Pilcher K."/>
            <person name="Chen G."/>
            <person name="Saunders D."/>
            <person name="Sodergren E."/>
            <person name="Davis P."/>
            <person name="Kerhornou A."/>
            <person name="Nie X."/>
            <person name="Hall N."/>
            <person name="Anjard C."/>
            <person name="Hemphill L."/>
            <person name="Bason N."/>
            <person name="Farbrother P."/>
            <person name="Desany B."/>
            <person name="Just E."/>
            <person name="Morio T."/>
            <person name="Rost R."/>
            <person name="Churcher C."/>
            <person name="Cooper J."/>
            <person name="Haydock S."/>
            <person name="van Driessche N."/>
            <person name="Cronin A."/>
            <person name="Goodhead I."/>
            <person name="Muzny D."/>
            <person name="Mourier T."/>
            <person name="Pain A."/>
            <person name="Lu M."/>
            <person name="Harper D."/>
            <person name="Lindsay R."/>
            <person name="Hauser H."/>
            <person name="James K."/>
            <person name="Quiles M."/>
            <person name="Madan Babu M."/>
            <person name="Saito T."/>
            <person name="Buchrieser C."/>
            <person name="Wardroper A."/>
            <person name="Felder M."/>
            <person name="Thangavelu M."/>
            <person name="Johnson D."/>
            <person name="Knights A."/>
            <person name="Loulseged H."/>
            <person name="Mungall K."/>
            <person name="Oliver K."/>
            <person name="Price C."/>
            <person name="Quail M.A."/>
            <person name="Urushihara H."/>
            <person name="Hernandez J."/>
            <person name="Rabbinowitsch E."/>
            <person name="Steffen D."/>
            <person name="Sanders M."/>
            <person name="Ma J."/>
            <person name="Kohara Y."/>
            <person name="Sharp S."/>
            <person name="Simmonds M."/>
            <person name="Spiegler S."/>
            <person name="Tivey A."/>
            <person name="Sugano S."/>
            <person name="White B."/>
            <person name="Walker D."/>
            <person name="Woodward J."/>
            <person name="Winckler T."/>
            <person name="Tanaka Y."/>
            <person name="Shaulsky G."/>
            <person name="Schleicher M."/>
            <person name="Weinstock G."/>
            <person name="Rosenthal A."/>
            <person name="Cox E.C."/>
            <person name="Chisholm R.L."/>
            <person name="Gibbs R."/>
            <person name="Loomis W.F."/>
            <person name="Platzer M."/>
            <person name="Kay R.R."/>
            <person name="Williams J."/>
            <person name="Dear P.H."/>
            <person name="Noegel A.A."/>
            <person name="Barrell B."/>
            <person name="Kuspa A."/>
        </authorList>
    </citation>
    <scope>NUCLEOTIDE SEQUENCE [LARGE SCALE GENOMIC DNA]</scope>
    <source>
        <strain evidence="1 2">AX4</strain>
    </source>
</reference>
<evidence type="ECO:0000313" key="2">
    <source>
        <dbReference type="Proteomes" id="UP000002195"/>
    </source>
</evidence>
<dbReference type="dictyBase" id="DDB_G0276629"/>
<dbReference type="HOGENOM" id="CLU_3261616_0_0_1"/>
<accession>Q551D8</accession>
<dbReference type="PaxDb" id="44689-DDB0202974"/>
<dbReference type="InParanoid" id="Q551D8"/>
<dbReference type="AlphaFoldDB" id="Q551D8"/>
<dbReference type="Proteomes" id="UP000002195">
    <property type="component" value="Unassembled WGS sequence"/>
</dbReference>
<protein>
    <submittedName>
        <fullName evidence="1">Uncharacterized protein</fullName>
    </submittedName>
</protein>
<comment type="caution">
    <text evidence="1">The sequence shown here is derived from an EMBL/GenBank/DDBJ whole genome shotgun (WGS) entry which is preliminary data.</text>
</comment>